<dbReference type="AlphaFoldDB" id="A0A7T5BGU7"/>
<evidence type="ECO:0000313" key="3">
    <source>
        <dbReference type="Proteomes" id="UP000595420"/>
    </source>
</evidence>
<dbReference type="RefSeq" id="WP_198660115.1">
    <property type="nucleotide sequence ID" value="NZ_CP059488.1"/>
</dbReference>
<gene>
    <name evidence="2" type="ORF">H2515_10900</name>
</gene>
<proteinExistence type="predicted"/>
<protein>
    <submittedName>
        <fullName evidence="2">Uncharacterized protein</fullName>
    </submittedName>
</protein>
<feature type="transmembrane region" description="Helical" evidence="1">
    <location>
        <begin position="84"/>
        <end position="105"/>
    </location>
</feature>
<organism evidence="2 3">
    <name type="scientific">Acidithiobacillus ferrivorans</name>
    <dbReference type="NCBI Taxonomy" id="160808"/>
    <lineage>
        <taxon>Bacteria</taxon>
        <taxon>Pseudomonadati</taxon>
        <taxon>Pseudomonadota</taxon>
        <taxon>Acidithiobacillia</taxon>
        <taxon>Acidithiobacillales</taxon>
        <taxon>Acidithiobacillaceae</taxon>
        <taxon>Acidithiobacillus</taxon>
    </lineage>
</organism>
<evidence type="ECO:0000256" key="1">
    <source>
        <dbReference type="SAM" id="Phobius"/>
    </source>
</evidence>
<dbReference type="EMBL" id="CP059488">
    <property type="protein sequence ID" value="QQD71933.1"/>
    <property type="molecule type" value="Genomic_DNA"/>
</dbReference>
<dbReference type="Proteomes" id="UP000595420">
    <property type="component" value="Chromosome"/>
</dbReference>
<accession>A0A7T5BGU7</accession>
<name>A0A7T5BGU7_9PROT</name>
<keyword evidence="1" id="KW-1133">Transmembrane helix</keyword>
<reference evidence="2 3" key="1">
    <citation type="submission" date="2020-07" db="EMBL/GenBank/DDBJ databases">
        <title>Complete genome sequence analysis of Acidithiobacillus ferrivorans XJFY6S-08 reveals extreme environmental adaptation to alpine acid mine drainage.</title>
        <authorList>
            <person name="Yan L."/>
            <person name="Ni Y."/>
        </authorList>
    </citation>
    <scope>NUCLEOTIDE SEQUENCE [LARGE SCALE GENOMIC DNA]</scope>
    <source>
        <strain evidence="2 3">XJFY6S-08</strain>
    </source>
</reference>
<keyword evidence="1" id="KW-0812">Transmembrane</keyword>
<evidence type="ECO:0000313" key="2">
    <source>
        <dbReference type="EMBL" id="QQD71933.1"/>
    </source>
</evidence>
<keyword evidence="1" id="KW-0472">Membrane</keyword>
<sequence>MPSIIVKNTKGQHLQWRNVTFPANGEIPVDVVLFNKLVHEFVPIYGKCGLVWDENEFQKLLQKLHPPERFRLIKIIGRWLKDQVLARVIIGVIVTILTTALVFYINQWLGQHQEKSPPQSQSAKVTPE</sequence>